<evidence type="ECO:0000256" key="1">
    <source>
        <dbReference type="SAM" id="Phobius"/>
    </source>
</evidence>
<feature type="transmembrane region" description="Helical" evidence="1">
    <location>
        <begin position="108"/>
        <end position="131"/>
    </location>
</feature>
<evidence type="ECO:0000313" key="4">
    <source>
        <dbReference type="EMBL" id="URF03305.1"/>
    </source>
</evidence>
<accession>A0AAE9HZ67</accession>
<dbReference type="PANTHER" id="PTHR35342:SF5">
    <property type="entry name" value="TRICARBOXYLIC TRANSPORT PROTEIN"/>
    <property type="match status" value="1"/>
</dbReference>
<keyword evidence="1" id="KW-0812">Transmembrane</keyword>
<dbReference type="EMBL" id="CP097330">
    <property type="protein sequence ID" value="URF03305.1"/>
    <property type="molecule type" value="Genomic_DNA"/>
</dbReference>
<evidence type="ECO:0000313" key="3">
    <source>
        <dbReference type="EMBL" id="TSP12509.1"/>
    </source>
</evidence>
<reference evidence="4" key="2">
    <citation type="journal article" date="2022" name="Microbiol. Resour. Announc.">
        <title>Genome Sequence of Cupriavidus campinensis Strain G5, a Member of a Bacterial Consortium Capable of Polyethylene Degradation.</title>
        <authorList>
            <person name="Schneider B."/>
            <person name="Pfeiffer F."/>
            <person name="Dyall-Smith M."/>
            <person name="Kunte H.J."/>
        </authorList>
    </citation>
    <scope>NUCLEOTIDE SEQUENCE</scope>
    <source>
        <strain evidence="4">G5</strain>
    </source>
</reference>
<evidence type="ECO:0000313" key="5">
    <source>
        <dbReference type="Proteomes" id="UP000318943"/>
    </source>
</evidence>
<feature type="transmembrane region" description="Helical" evidence="1">
    <location>
        <begin position="152"/>
        <end position="183"/>
    </location>
</feature>
<feature type="transmembrane region" description="Helical" evidence="1">
    <location>
        <begin position="461"/>
        <end position="485"/>
    </location>
</feature>
<dbReference type="Proteomes" id="UP000318943">
    <property type="component" value="Unassembled WGS sequence"/>
</dbReference>
<protein>
    <submittedName>
        <fullName evidence="4">Tripartite tricarboxylate transporter permease</fullName>
    </submittedName>
</protein>
<organism evidence="4 6">
    <name type="scientific">Cupriavidus campinensis</name>
    <dbReference type="NCBI Taxonomy" id="151783"/>
    <lineage>
        <taxon>Bacteria</taxon>
        <taxon>Pseudomonadati</taxon>
        <taxon>Pseudomonadota</taxon>
        <taxon>Betaproteobacteria</taxon>
        <taxon>Burkholderiales</taxon>
        <taxon>Burkholderiaceae</taxon>
        <taxon>Cupriavidus</taxon>
    </lineage>
</organism>
<keyword evidence="5" id="KW-1185">Reference proteome</keyword>
<sequence length="500" mass="52709">MELLTNLGLGFSTALTFQNLAYAFAGCILGTLIGVLPGLGPLATIAMLLPVTYTLPPVAALIMLAGIYYGAQYGGSTTAILVNLPGESSSVVTTIDGYQMARRGRAGVALATAGLGSFFAGCVATLILAAFAAPLSELAFKFGPAEYFSLMVLGLIGAVVLASGSLVKAISMIVLGLLLGLVGTDVNSGAARFSFDVPELTDGLNFVSVAMGVFGFAEIIANLEQKEHRETFTDHVTNLFPTKADFKRMIPAILRGTMLGSALGILPGGGASLASFAAYSLEKKTSKYASEFGKGAIEGVAGPESANNAAAQTSFIPLLTLGIPPNAVMALMVGAMTIHNIQPGPQVMTSNPALFWGLIASMWIGNFILIILNLPMIGIWVKLLKVPYRFLYPAILTFCCIGVYSVQNTTFDVFQTAAFGVIGYLFIKLKCEPAPLLLGFVLGPMMEENFRRSLLLSRGDFTVFVTRPLSLGLLIAAVILVLIVAMPSIKAKREEAFQEE</sequence>
<feature type="transmembrane region" description="Helical" evidence="1">
    <location>
        <begin position="203"/>
        <end position="223"/>
    </location>
</feature>
<dbReference type="PANTHER" id="PTHR35342">
    <property type="entry name" value="TRICARBOXYLIC TRANSPORT PROTEIN"/>
    <property type="match status" value="1"/>
</dbReference>
<dbReference type="AlphaFoldDB" id="A0AAE9HZ67"/>
<keyword evidence="1" id="KW-1133">Transmembrane helix</keyword>
<keyword evidence="1" id="KW-0472">Membrane</keyword>
<feature type="transmembrane region" description="Helical" evidence="1">
    <location>
        <begin position="51"/>
        <end position="71"/>
    </location>
</feature>
<feature type="transmembrane region" description="Helical" evidence="1">
    <location>
        <begin position="323"/>
        <end position="341"/>
    </location>
</feature>
<dbReference type="EMBL" id="VCIZ01000006">
    <property type="protein sequence ID" value="TSP12509.1"/>
    <property type="molecule type" value="Genomic_DNA"/>
</dbReference>
<feature type="transmembrane region" description="Helical" evidence="1">
    <location>
        <begin position="353"/>
        <end position="380"/>
    </location>
</feature>
<name>A0AAE9HZ67_9BURK</name>
<proteinExistence type="predicted"/>
<feature type="domain" description="DUF112" evidence="2">
    <location>
        <begin position="20"/>
        <end position="438"/>
    </location>
</feature>
<reference evidence="4" key="3">
    <citation type="submission" date="2022-05" db="EMBL/GenBank/DDBJ databases">
        <authorList>
            <person name="Kunte H.-J."/>
        </authorList>
    </citation>
    <scope>NUCLEOTIDE SEQUENCE</scope>
    <source>
        <strain evidence="4">G5</strain>
    </source>
</reference>
<dbReference type="Proteomes" id="UP001056132">
    <property type="component" value="Chromosome 1"/>
</dbReference>
<feature type="transmembrane region" description="Helical" evidence="1">
    <location>
        <begin position="386"/>
        <end position="406"/>
    </location>
</feature>
<feature type="transmembrane region" description="Helical" evidence="1">
    <location>
        <begin position="418"/>
        <end position="441"/>
    </location>
</feature>
<dbReference type="RefSeq" id="WP_144198087.1">
    <property type="nucleotide sequence ID" value="NZ_CAJPVH010000041.1"/>
</dbReference>
<dbReference type="KEGG" id="ccam:M5D45_12275"/>
<evidence type="ECO:0000313" key="6">
    <source>
        <dbReference type="Proteomes" id="UP001056132"/>
    </source>
</evidence>
<gene>
    <name evidence="3" type="ORF">FGG12_13050</name>
    <name evidence="4" type="ORF">M5D45_12275</name>
</gene>
<dbReference type="Pfam" id="PF01970">
    <property type="entry name" value="TctA"/>
    <property type="match status" value="1"/>
</dbReference>
<feature type="transmembrane region" description="Helical" evidence="1">
    <location>
        <begin position="20"/>
        <end position="39"/>
    </location>
</feature>
<dbReference type="InterPro" id="IPR002823">
    <property type="entry name" value="DUF112_TM"/>
</dbReference>
<evidence type="ECO:0000259" key="2">
    <source>
        <dbReference type="Pfam" id="PF01970"/>
    </source>
</evidence>
<reference evidence="3 5" key="1">
    <citation type="submission" date="2019-05" db="EMBL/GenBank/DDBJ databases">
        <title>Whole genome sequence analysis of Cupriavidus campinensis S14E4C strain.</title>
        <authorList>
            <person name="Abbaszade G."/>
            <person name="Szabo A."/>
            <person name="Toumi M."/>
            <person name="Toth E."/>
        </authorList>
    </citation>
    <scope>NUCLEOTIDE SEQUENCE [LARGE SCALE GENOMIC DNA]</scope>
    <source>
        <strain evidence="3 5">S14E4C</strain>
    </source>
</reference>